<keyword evidence="2" id="KW-1185">Reference proteome</keyword>
<proteinExistence type="predicted"/>
<dbReference type="AlphaFoldDB" id="A0A448ZF74"/>
<dbReference type="EMBL" id="CAACVS010000300">
    <property type="protein sequence ID" value="VEU40699.1"/>
    <property type="molecule type" value="Genomic_DNA"/>
</dbReference>
<reference evidence="1 2" key="1">
    <citation type="submission" date="2019-01" db="EMBL/GenBank/DDBJ databases">
        <authorList>
            <person name="Ferrante I. M."/>
        </authorList>
    </citation>
    <scope>NUCLEOTIDE SEQUENCE [LARGE SCALE GENOMIC DNA]</scope>
    <source>
        <strain evidence="1 2">B856</strain>
    </source>
</reference>
<dbReference type="Proteomes" id="UP000291116">
    <property type="component" value="Unassembled WGS sequence"/>
</dbReference>
<evidence type="ECO:0000313" key="1">
    <source>
        <dbReference type="EMBL" id="VEU40699.1"/>
    </source>
</evidence>
<protein>
    <submittedName>
        <fullName evidence="1">Uncharacterized protein</fullName>
    </submittedName>
</protein>
<organism evidence="1 2">
    <name type="scientific">Pseudo-nitzschia multistriata</name>
    <dbReference type="NCBI Taxonomy" id="183589"/>
    <lineage>
        <taxon>Eukaryota</taxon>
        <taxon>Sar</taxon>
        <taxon>Stramenopiles</taxon>
        <taxon>Ochrophyta</taxon>
        <taxon>Bacillariophyta</taxon>
        <taxon>Bacillariophyceae</taxon>
        <taxon>Bacillariophycidae</taxon>
        <taxon>Bacillariales</taxon>
        <taxon>Bacillariaceae</taxon>
        <taxon>Pseudo-nitzschia</taxon>
    </lineage>
</organism>
<gene>
    <name evidence="1" type="ORF">PSNMU_V1.4_AUG-EV-PASAV3_0075940</name>
</gene>
<evidence type="ECO:0000313" key="2">
    <source>
        <dbReference type="Proteomes" id="UP000291116"/>
    </source>
</evidence>
<name>A0A448ZF74_9STRA</name>
<accession>A0A448ZF74</accession>
<sequence length="82" mass="8632">MTNETITNQGRRSWVEARTNVRHGLSHPNGGAQEGISQGDHLSCLRHVDGDDDTGIVGRHSNIAVFGAVIGVGDLEEGPTTG</sequence>